<organism evidence="2 3">
    <name type="scientific">Saguinus oedipus</name>
    <name type="common">Cotton-top tamarin</name>
    <name type="synonym">Oedipomidas oedipus</name>
    <dbReference type="NCBI Taxonomy" id="9490"/>
    <lineage>
        <taxon>Eukaryota</taxon>
        <taxon>Metazoa</taxon>
        <taxon>Chordata</taxon>
        <taxon>Craniata</taxon>
        <taxon>Vertebrata</taxon>
        <taxon>Euteleostomi</taxon>
        <taxon>Mammalia</taxon>
        <taxon>Eutheria</taxon>
        <taxon>Euarchontoglires</taxon>
        <taxon>Primates</taxon>
        <taxon>Haplorrhini</taxon>
        <taxon>Platyrrhini</taxon>
        <taxon>Cebidae</taxon>
        <taxon>Callitrichinae</taxon>
        <taxon>Saguinus</taxon>
    </lineage>
</organism>
<evidence type="ECO:0000256" key="1">
    <source>
        <dbReference type="SAM" id="MobiDB-lite"/>
    </source>
</evidence>
<protein>
    <submittedName>
        <fullName evidence="2">Uncharacterized protein</fullName>
    </submittedName>
</protein>
<accession>A0ABQ9TVJ5</accession>
<feature type="compositionally biased region" description="Low complexity" evidence="1">
    <location>
        <begin position="1"/>
        <end position="14"/>
    </location>
</feature>
<comment type="caution">
    <text evidence="2">The sequence shown here is derived from an EMBL/GenBank/DDBJ whole genome shotgun (WGS) entry which is preliminary data.</text>
</comment>
<name>A0ABQ9TVJ5_SAGOE</name>
<feature type="non-terminal residue" evidence="2">
    <location>
        <position position="1"/>
    </location>
</feature>
<dbReference type="EMBL" id="JASSZA010000019">
    <property type="protein sequence ID" value="KAK2088799.1"/>
    <property type="molecule type" value="Genomic_DNA"/>
</dbReference>
<evidence type="ECO:0000313" key="2">
    <source>
        <dbReference type="EMBL" id="KAK2088799.1"/>
    </source>
</evidence>
<feature type="region of interest" description="Disordered" evidence="1">
    <location>
        <begin position="1"/>
        <end position="62"/>
    </location>
</feature>
<sequence>LQARSTRSAQTASSREIRQLRAQPSLGSSARQVPGAEPGRLLAQAWGRSYDSDSIPTPTPPS</sequence>
<keyword evidence="3" id="KW-1185">Reference proteome</keyword>
<feature type="non-terminal residue" evidence="2">
    <location>
        <position position="62"/>
    </location>
</feature>
<reference evidence="2 3" key="1">
    <citation type="submission" date="2023-05" db="EMBL/GenBank/DDBJ databases">
        <title>B98-5 Cell Line De Novo Hybrid Assembly: An Optical Mapping Approach.</title>
        <authorList>
            <person name="Kananen K."/>
            <person name="Auerbach J.A."/>
            <person name="Kautto E."/>
            <person name="Blachly J.S."/>
        </authorList>
    </citation>
    <scope>NUCLEOTIDE SEQUENCE [LARGE SCALE GENOMIC DNA]</scope>
    <source>
        <strain evidence="2">B95-8</strain>
        <tissue evidence="2">Cell line</tissue>
    </source>
</reference>
<dbReference type="Proteomes" id="UP001266305">
    <property type="component" value="Unassembled WGS sequence"/>
</dbReference>
<gene>
    <name evidence="2" type="ORF">P7K49_034706</name>
</gene>
<evidence type="ECO:0000313" key="3">
    <source>
        <dbReference type="Proteomes" id="UP001266305"/>
    </source>
</evidence>
<proteinExistence type="predicted"/>